<dbReference type="GO" id="GO:0004526">
    <property type="term" value="F:ribonuclease P activity"/>
    <property type="evidence" value="ECO:0007669"/>
    <property type="project" value="UniProtKB-UniRule"/>
</dbReference>
<gene>
    <name evidence="7" type="primary">rnpA</name>
    <name evidence="8" type="ORF">G3569_03830</name>
</gene>
<dbReference type="PANTHER" id="PTHR33992:SF1">
    <property type="entry name" value="RIBONUCLEASE P PROTEIN COMPONENT"/>
    <property type="match status" value="1"/>
</dbReference>
<evidence type="ECO:0000313" key="8">
    <source>
        <dbReference type="EMBL" id="NGP87475.1"/>
    </source>
</evidence>
<comment type="caution">
    <text evidence="8">The sequence shown here is derived from an EMBL/GenBank/DDBJ whole genome shotgun (WGS) entry which is preliminary data.</text>
</comment>
<evidence type="ECO:0000313" key="9">
    <source>
        <dbReference type="Proteomes" id="UP000479132"/>
    </source>
</evidence>
<name>A0A6M1T2M1_9BACT</name>
<protein>
    <recommendedName>
        <fullName evidence="7">Ribonuclease P protein component</fullName>
        <shortName evidence="7">RNase P protein</shortName>
        <shortName evidence="7">RNaseP protein</shortName>
        <ecNumber evidence="7">3.1.26.5</ecNumber>
    </recommendedName>
    <alternativeName>
        <fullName evidence="7">Protein C5</fullName>
    </alternativeName>
</protein>
<dbReference type="GO" id="GO:0001682">
    <property type="term" value="P:tRNA 5'-leader removal"/>
    <property type="evidence" value="ECO:0007669"/>
    <property type="project" value="UniProtKB-UniRule"/>
</dbReference>
<comment type="similarity">
    <text evidence="7">Belongs to the RnpA family.</text>
</comment>
<comment type="function">
    <text evidence="1 7">RNaseP catalyzes the removal of the 5'-leader sequence from pre-tRNA to produce the mature 5'-terminus. It can also cleave other RNA substrates such as 4.5S RNA. The protein component plays an auxiliary but essential role in vivo by binding to the 5'-leader sequence and broadening the substrate specificity of the ribozyme.</text>
</comment>
<keyword evidence="6 7" id="KW-0694">RNA-binding</keyword>
<evidence type="ECO:0000256" key="3">
    <source>
        <dbReference type="ARBA" id="ARBA00022722"/>
    </source>
</evidence>
<keyword evidence="4 7" id="KW-0255">Endonuclease</keyword>
<keyword evidence="5 7" id="KW-0378">Hydrolase</keyword>
<dbReference type="SUPFAM" id="SSF54211">
    <property type="entry name" value="Ribosomal protein S5 domain 2-like"/>
    <property type="match status" value="1"/>
</dbReference>
<proteinExistence type="inferred from homology"/>
<dbReference type="EC" id="3.1.26.5" evidence="7"/>
<dbReference type="PANTHER" id="PTHR33992">
    <property type="entry name" value="RIBONUCLEASE P PROTEIN COMPONENT"/>
    <property type="match status" value="1"/>
</dbReference>
<dbReference type="InterPro" id="IPR000100">
    <property type="entry name" value="RNase_P"/>
</dbReference>
<evidence type="ECO:0000256" key="4">
    <source>
        <dbReference type="ARBA" id="ARBA00022759"/>
    </source>
</evidence>
<dbReference type="Proteomes" id="UP000479132">
    <property type="component" value="Unassembled WGS sequence"/>
</dbReference>
<dbReference type="InterPro" id="IPR020539">
    <property type="entry name" value="RNase_P_CS"/>
</dbReference>
<evidence type="ECO:0000256" key="7">
    <source>
        <dbReference type="HAMAP-Rule" id="MF_00227"/>
    </source>
</evidence>
<dbReference type="GO" id="GO:0000049">
    <property type="term" value="F:tRNA binding"/>
    <property type="evidence" value="ECO:0007669"/>
    <property type="project" value="UniProtKB-UniRule"/>
</dbReference>
<reference evidence="8 9" key="1">
    <citation type="submission" date="2020-02" db="EMBL/GenBank/DDBJ databases">
        <title>Aliifodinibius halophilus 2W32, complete genome.</title>
        <authorList>
            <person name="Li Y."/>
            <person name="Wu S."/>
        </authorList>
    </citation>
    <scope>NUCLEOTIDE SEQUENCE [LARGE SCALE GENOMIC DNA]</scope>
    <source>
        <strain evidence="8 9">2W32</strain>
    </source>
</reference>
<accession>A0A6M1T2M1</accession>
<dbReference type="EMBL" id="JAALLS010000003">
    <property type="protein sequence ID" value="NGP87475.1"/>
    <property type="molecule type" value="Genomic_DNA"/>
</dbReference>
<evidence type="ECO:0000256" key="2">
    <source>
        <dbReference type="ARBA" id="ARBA00022694"/>
    </source>
</evidence>
<dbReference type="HAMAP" id="MF_00227">
    <property type="entry name" value="RNase_P"/>
    <property type="match status" value="1"/>
</dbReference>
<dbReference type="InterPro" id="IPR014721">
    <property type="entry name" value="Ribsml_uS5_D2-typ_fold_subgr"/>
</dbReference>
<comment type="subunit">
    <text evidence="7">Consists of a catalytic RNA component (M1 or rnpB) and a protein subunit.</text>
</comment>
<dbReference type="InterPro" id="IPR020568">
    <property type="entry name" value="Ribosomal_Su5_D2-typ_SF"/>
</dbReference>
<keyword evidence="9" id="KW-1185">Reference proteome</keyword>
<dbReference type="GO" id="GO:0030677">
    <property type="term" value="C:ribonuclease P complex"/>
    <property type="evidence" value="ECO:0007669"/>
    <property type="project" value="TreeGrafter"/>
</dbReference>
<comment type="catalytic activity">
    <reaction evidence="7">
        <text>Endonucleolytic cleavage of RNA, removing 5'-extranucleotides from tRNA precursor.</text>
        <dbReference type="EC" id="3.1.26.5"/>
    </reaction>
</comment>
<keyword evidence="3 7" id="KW-0540">Nuclease</keyword>
<dbReference type="AlphaFoldDB" id="A0A6M1T2M1"/>
<keyword evidence="2 7" id="KW-0819">tRNA processing</keyword>
<dbReference type="PROSITE" id="PS00648">
    <property type="entry name" value="RIBONUCLEASE_P"/>
    <property type="match status" value="1"/>
</dbReference>
<sequence>MNKGRSNHSSTSGNDLGLSKAKILRGRKNFKRLFEKDAYIFRHKYVNLRFQIVDNTSFGCLMGFIVRKSLGKANKRNRMKRLLKEAYRLHQHTLSAFLRETELTFHGALMANAVDVPYKDVEQDVVVLLEQVRDQLPTILSAHS</sequence>
<organism evidence="8 9">
    <name type="scientific">Fodinibius halophilus</name>
    <dbReference type="NCBI Taxonomy" id="1736908"/>
    <lineage>
        <taxon>Bacteria</taxon>
        <taxon>Pseudomonadati</taxon>
        <taxon>Balneolota</taxon>
        <taxon>Balneolia</taxon>
        <taxon>Balneolales</taxon>
        <taxon>Balneolaceae</taxon>
        <taxon>Fodinibius</taxon>
    </lineage>
</organism>
<dbReference type="Pfam" id="PF00825">
    <property type="entry name" value="Ribonuclease_P"/>
    <property type="match status" value="1"/>
</dbReference>
<evidence type="ECO:0000256" key="5">
    <source>
        <dbReference type="ARBA" id="ARBA00022801"/>
    </source>
</evidence>
<evidence type="ECO:0000256" key="6">
    <source>
        <dbReference type="ARBA" id="ARBA00022884"/>
    </source>
</evidence>
<dbReference type="RefSeq" id="WP_165266261.1">
    <property type="nucleotide sequence ID" value="NZ_JAALLS010000003.1"/>
</dbReference>
<evidence type="ECO:0000256" key="1">
    <source>
        <dbReference type="ARBA" id="ARBA00002663"/>
    </source>
</evidence>
<dbReference type="GO" id="GO:0042781">
    <property type="term" value="F:3'-tRNA processing endoribonuclease activity"/>
    <property type="evidence" value="ECO:0007669"/>
    <property type="project" value="TreeGrafter"/>
</dbReference>
<dbReference type="Gene3D" id="3.30.230.10">
    <property type="match status" value="1"/>
</dbReference>